<protein>
    <recommendedName>
        <fullName evidence="13">Helicase ATP-binding domain-containing protein</fullName>
    </recommendedName>
</protein>
<evidence type="ECO:0000256" key="7">
    <source>
        <dbReference type="ARBA" id="ARBA00022840"/>
    </source>
</evidence>
<name>A0A381ZKC2_9ZZZZ</name>
<keyword evidence="8" id="KW-0238">DNA-binding</keyword>
<dbReference type="InterPro" id="IPR003711">
    <property type="entry name" value="CarD-like/TRCF_RID"/>
</dbReference>
<keyword evidence="3" id="KW-0547">Nucleotide-binding</keyword>
<dbReference type="Gene3D" id="3.40.50.300">
    <property type="entry name" value="P-loop containing nucleotide triphosphate hydrolases"/>
    <property type="match status" value="2"/>
</dbReference>
<evidence type="ECO:0000256" key="4">
    <source>
        <dbReference type="ARBA" id="ARBA00022763"/>
    </source>
</evidence>
<keyword evidence="7" id="KW-0067">ATP-binding</keyword>
<dbReference type="CDD" id="cd17991">
    <property type="entry name" value="DEXHc_TRCF"/>
    <property type="match status" value="1"/>
</dbReference>
<dbReference type="Pfam" id="PF02559">
    <property type="entry name" value="CarD_TRCF_RID"/>
    <property type="match status" value="1"/>
</dbReference>
<evidence type="ECO:0000256" key="1">
    <source>
        <dbReference type="ARBA" id="ARBA00004496"/>
    </source>
</evidence>
<dbReference type="GO" id="GO:0016787">
    <property type="term" value="F:hydrolase activity"/>
    <property type="evidence" value="ECO:0007669"/>
    <property type="project" value="UniProtKB-KW"/>
</dbReference>
<dbReference type="AlphaFoldDB" id="A0A381ZKC2"/>
<keyword evidence="4" id="KW-0227">DNA damage</keyword>
<dbReference type="PROSITE" id="PS51192">
    <property type="entry name" value="HELICASE_ATP_BIND_1"/>
    <property type="match status" value="1"/>
</dbReference>
<feature type="domain" description="Helicase C-terminal" evidence="11">
    <location>
        <begin position="746"/>
        <end position="858"/>
    </location>
</feature>
<feature type="non-terminal residue" evidence="12">
    <location>
        <position position="858"/>
    </location>
</feature>
<gene>
    <name evidence="12" type="ORF">METZ01_LOCUS142569</name>
</gene>
<dbReference type="Gene3D" id="2.40.10.170">
    <property type="match status" value="1"/>
</dbReference>
<evidence type="ECO:0000256" key="3">
    <source>
        <dbReference type="ARBA" id="ARBA00022741"/>
    </source>
</evidence>
<feature type="domain" description="Helicase ATP-binding" evidence="10">
    <location>
        <begin position="572"/>
        <end position="733"/>
    </location>
</feature>
<dbReference type="GO" id="GO:0005737">
    <property type="term" value="C:cytoplasm"/>
    <property type="evidence" value="ECO:0007669"/>
    <property type="project" value="UniProtKB-SubCell"/>
</dbReference>
<dbReference type="InterPro" id="IPR014001">
    <property type="entry name" value="Helicase_ATP-bd"/>
</dbReference>
<dbReference type="SUPFAM" id="SSF52540">
    <property type="entry name" value="P-loop containing nucleoside triphosphate hydrolases"/>
    <property type="match status" value="4"/>
</dbReference>
<dbReference type="EMBL" id="UINC01021670">
    <property type="protein sequence ID" value="SVA89715.1"/>
    <property type="molecule type" value="Genomic_DNA"/>
</dbReference>
<dbReference type="FunFam" id="3.40.50.300:FF:000546">
    <property type="entry name" value="Transcription-repair-coupling factor"/>
    <property type="match status" value="1"/>
</dbReference>
<dbReference type="SMART" id="SM00487">
    <property type="entry name" value="DEXDc"/>
    <property type="match status" value="1"/>
</dbReference>
<dbReference type="GO" id="GO:0003684">
    <property type="term" value="F:damaged DNA binding"/>
    <property type="evidence" value="ECO:0007669"/>
    <property type="project" value="InterPro"/>
</dbReference>
<evidence type="ECO:0000259" key="10">
    <source>
        <dbReference type="PROSITE" id="PS51192"/>
    </source>
</evidence>
<evidence type="ECO:0008006" key="13">
    <source>
        <dbReference type="Google" id="ProtNLM"/>
    </source>
</evidence>
<dbReference type="Pfam" id="PF00270">
    <property type="entry name" value="DEAD"/>
    <property type="match status" value="1"/>
</dbReference>
<reference evidence="12" key="1">
    <citation type="submission" date="2018-05" db="EMBL/GenBank/DDBJ databases">
        <authorList>
            <person name="Lanie J.A."/>
            <person name="Ng W.-L."/>
            <person name="Kazmierczak K.M."/>
            <person name="Andrzejewski T.M."/>
            <person name="Davidsen T.M."/>
            <person name="Wayne K.J."/>
            <person name="Tettelin H."/>
            <person name="Glass J.I."/>
            <person name="Rusch D."/>
            <person name="Podicherti R."/>
            <person name="Tsui H.-C.T."/>
            <person name="Winkler M.E."/>
        </authorList>
    </citation>
    <scope>NUCLEOTIDE SEQUENCE</scope>
</reference>
<evidence type="ECO:0000256" key="8">
    <source>
        <dbReference type="ARBA" id="ARBA00023125"/>
    </source>
</evidence>
<dbReference type="SUPFAM" id="SSF141259">
    <property type="entry name" value="CarD-like"/>
    <property type="match status" value="1"/>
</dbReference>
<proteinExistence type="predicted"/>
<dbReference type="GO" id="GO:0005524">
    <property type="term" value="F:ATP binding"/>
    <property type="evidence" value="ECO:0007669"/>
    <property type="project" value="UniProtKB-KW"/>
</dbReference>
<dbReference type="GO" id="GO:0006281">
    <property type="term" value="P:DNA repair"/>
    <property type="evidence" value="ECO:0007669"/>
    <property type="project" value="UniProtKB-KW"/>
</dbReference>
<dbReference type="SMART" id="SM01058">
    <property type="entry name" value="CarD_TRCF"/>
    <property type="match status" value="1"/>
</dbReference>
<dbReference type="PANTHER" id="PTHR47964:SF1">
    <property type="entry name" value="ATP-DEPENDENT DNA HELICASE HOMOLOG RECG, CHLOROPLASTIC"/>
    <property type="match status" value="1"/>
</dbReference>
<dbReference type="InterPro" id="IPR047112">
    <property type="entry name" value="RecG/Mfd"/>
</dbReference>
<dbReference type="InterPro" id="IPR036101">
    <property type="entry name" value="CarD-like/TRCF_RID_sf"/>
</dbReference>
<dbReference type="NCBIfam" id="TIGR00580">
    <property type="entry name" value="mfd"/>
    <property type="match status" value="1"/>
</dbReference>
<dbReference type="Pfam" id="PF00271">
    <property type="entry name" value="Helicase_C"/>
    <property type="match status" value="1"/>
</dbReference>
<sequence>GSSRSLIIAHLHGLDPVPTLVVVDSTEAAEQIRDDLISVFDEKMVFLFSDWELLPYEHLSPDSDVTGSRIQALDALRRQKPVIVVTSVRALMRRTLPSDALAASTIQIATGDLIEFEPLLESCISLGFERNDTVQAAGQFSVRGGIIDIFPSGTPRPYRIELFGDEVESIRLFDPYTQRSTDHTDRMTILPSREIVLNEETVEEAALRVMEAAAPLEIDCSDAVHQIQDHGYFDGAERYLSYYHPDATTILSYLPTDALLCLCEPHQLRETSASFMAEIEKVHAAAIAGGDVVPEPSEQFDPFDPWADRTSYRTAYLTRSAIDLPDEVDINASNTGSFHGALDVLRNRLTLWRKQHAHISVVCDNQGQADRLAELLGDEADDIALVIGTLQAGFMVPDIPVVILTDSEIFSRYRRRRRRSAFKEGVVIEDFTSLVERDFVVHIDHGIGRYLGLRRLTVDESERDCLTIGYADDDRLYIPIEQLNRGQKYVGADGDIPSLSRLGSKAWEQAKTRTKKAVQNIAQDLVKLYAARQSNSGYSFSNDTPWQKEMEDAFIYDETPDQLTAVEDIKKDMQRDTPMDRLVCGDVGYGKTEVAIRAAFKAVQDGKQVAVLVPTTILAQQHLTTISERLADYPINVHMLSRFVSPKEQKQIIVGLERGDVDIVVGTHKLFQKNIIFNDLGLIVVDEEQKFGVGHKERLKQMKQTVDVVTMTATPIPRTLHMSLVGARDMSVINTPPRERLPVHTEVIKFDDEVIGEAILREVDRGGQVYFVHNRVQSIDAMVMFLQRLLPKVTFGVGHGQMPEKDLERVMVDFMNRQFDCLVSTMIIESGLDIPNVNTIIINRADRFGLAQLYQLRG</sequence>
<accession>A0A381ZKC2</accession>
<evidence type="ECO:0000256" key="2">
    <source>
        <dbReference type="ARBA" id="ARBA00022490"/>
    </source>
</evidence>
<dbReference type="GO" id="GO:0003678">
    <property type="term" value="F:DNA helicase activity"/>
    <property type="evidence" value="ECO:0007669"/>
    <property type="project" value="TreeGrafter"/>
</dbReference>
<dbReference type="Gene3D" id="3.30.2060.10">
    <property type="entry name" value="Penicillin-binding protein 1b domain"/>
    <property type="match status" value="1"/>
</dbReference>
<evidence type="ECO:0000259" key="11">
    <source>
        <dbReference type="PROSITE" id="PS51194"/>
    </source>
</evidence>
<dbReference type="PANTHER" id="PTHR47964">
    <property type="entry name" value="ATP-DEPENDENT DNA HELICASE HOMOLOG RECG, CHLOROPLASTIC"/>
    <property type="match status" value="1"/>
</dbReference>
<dbReference type="InterPro" id="IPR004576">
    <property type="entry name" value="Mfd"/>
</dbReference>
<dbReference type="SMART" id="SM00490">
    <property type="entry name" value="HELICc"/>
    <property type="match status" value="1"/>
</dbReference>
<keyword evidence="2" id="KW-0963">Cytoplasm</keyword>
<keyword evidence="5" id="KW-0378">Hydrolase</keyword>
<evidence type="ECO:0000313" key="12">
    <source>
        <dbReference type="EMBL" id="SVA89715.1"/>
    </source>
</evidence>
<dbReference type="InterPro" id="IPR001650">
    <property type="entry name" value="Helicase_C-like"/>
</dbReference>
<evidence type="ECO:0000256" key="9">
    <source>
        <dbReference type="ARBA" id="ARBA00023204"/>
    </source>
</evidence>
<evidence type="ECO:0000256" key="6">
    <source>
        <dbReference type="ARBA" id="ARBA00022806"/>
    </source>
</evidence>
<dbReference type="PROSITE" id="PS51194">
    <property type="entry name" value="HELICASE_CTER"/>
    <property type="match status" value="1"/>
</dbReference>
<keyword evidence="6" id="KW-0347">Helicase</keyword>
<dbReference type="InterPro" id="IPR011545">
    <property type="entry name" value="DEAD/DEAH_box_helicase_dom"/>
</dbReference>
<feature type="non-terminal residue" evidence="12">
    <location>
        <position position="1"/>
    </location>
</feature>
<evidence type="ECO:0000256" key="5">
    <source>
        <dbReference type="ARBA" id="ARBA00022801"/>
    </source>
</evidence>
<organism evidence="12">
    <name type="scientific">marine metagenome</name>
    <dbReference type="NCBI Taxonomy" id="408172"/>
    <lineage>
        <taxon>unclassified sequences</taxon>
        <taxon>metagenomes</taxon>
        <taxon>ecological metagenomes</taxon>
    </lineage>
</organism>
<comment type="subcellular location">
    <subcellularLocation>
        <location evidence="1">Cytoplasm</location>
    </subcellularLocation>
</comment>
<dbReference type="InterPro" id="IPR041471">
    <property type="entry name" value="UvrB_inter"/>
</dbReference>
<dbReference type="Gene3D" id="3.40.50.11180">
    <property type="match status" value="1"/>
</dbReference>
<dbReference type="InterPro" id="IPR027417">
    <property type="entry name" value="P-loop_NTPase"/>
</dbReference>
<dbReference type="Pfam" id="PF17757">
    <property type="entry name" value="UvrB_inter"/>
    <property type="match status" value="1"/>
</dbReference>
<keyword evidence="9" id="KW-0234">DNA repair</keyword>